<comment type="catalytic activity">
    <reaction evidence="15 18">
        <text>alpha-D-glucosamine 1-phosphate + acetyl-CoA = N-acetyl-alpha-D-glucosamine 1-phosphate + CoA + H(+)</text>
        <dbReference type="Rhea" id="RHEA:13725"/>
        <dbReference type="ChEBI" id="CHEBI:15378"/>
        <dbReference type="ChEBI" id="CHEBI:57287"/>
        <dbReference type="ChEBI" id="CHEBI:57288"/>
        <dbReference type="ChEBI" id="CHEBI:57776"/>
        <dbReference type="ChEBI" id="CHEBI:58516"/>
        <dbReference type="EC" id="2.3.1.157"/>
    </reaction>
</comment>
<feature type="binding site" evidence="18">
    <location>
        <position position="422"/>
    </location>
    <ligand>
        <name>acetyl-CoA</name>
        <dbReference type="ChEBI" id="CHEBI:57288"/>
    </ligand>
</feature>
<comment type="caution">
    <text evidence="18">Lacks conserved residue(s) required for the propagation of feature annotation.</text>
</comment>
<evidence type="ECO:0000313" key="21">
    <source>
        <dbReference type="EMBL" id="CAA9250649.1"/>
    </source>
</evidence>
<keyword evidence="12 18" id="KW-0511">Multifunctional enzyme</keyword>
<feature type="binding site" evidence="18">
    <location>
        <position position="172"/>
    </location>
    <ligand>
        <name>UDP-N-acetyl-alpha-D-glucosamine</name>
        <dbReference type="ChEBI" id="CHEBI:57705"/>
    </ligand>
</feature>
<evidence type="ECO:0000256" key="18">
    <source>
        <dbReference type="HAMAP-Rule" id="MF_01631"/>
    </source>
</evidence>
<feature type="region of interest" description="N-acetyltransferase" evidence="18">
    <location>
        <begin position="269"/>
        <end position="504"/>
    </location>
</feature>
<dbReference type="InterPro" id="IPR011004">
    <property type="entry name" value="Trimer_LpxA-like_sf"/>
</dbReference>
<dbReference type="GO" id="GO:0009252">
    <property type="term" value="P:peptidoglycan biosynthetic process"/>
    <property type="evidence" value="ECO:0007669"/>
    <property type="project" value="UniProtKB-UniRule"/>
</dbReference>
<comment type="similarity">
    <text evidence="3 18">In the N-terminal section; belongs to the N-acetylglucosamine-1-phosphate uridyltransferase family.</text>
</comment>
<feature type="binding site" evidence="18">
    <location>
        <begin position="23"/>
        <end position="26"/>
    </location>
    <ligand>
        <name>UDP-N-acetyl-alpha-D-glucosamine</name>
        <dbReference type="ChEBI" id="CHEBI:57705"/>
    </ligand>
</feature>
<dbReference type="Gene3D" id="3.90.550.10">
    <property type="entry name" value="Spore Coat Polysaccharide Biosynthesis Protein SpsA, Chain A"/>
    <property type="match status" value="1"/>
</dbReference>
<dbReference type="GO" id="GO:0009245">
    <property type="term" value="P:lipid A biosynthetic process"/>
    <property type="evidence" value="ECO:0007669"/>
    <property type="project" value="UniProtKB-UniRule"/>
</dbReference>
<comment type="subunit">
    <text evidence="18">Homotrimer.</text>
</comment>
<dbReference type="Gene3D" id="2.160.10.10">
    <property type="entry name" value="Hexapeptide repeat proteins"/>
    <property type="match status" value="1"/>
</dbReference>
<dbReference type="InterPro" id="IPR005882">
    <property type="entry name" value="Bifunctional_GlmU"/>
</dbReference>
<accession>A0A6J4IHK4</accession>
<dbReference type="UniPathway" id="UPA00113">
    <property type="reaction ID" value="UER00532"/>
</dbReference>
<comment type="function">
    <text evidence="17 18">Catalyzes the last two sequential reactions in the de novo biosynthetic pathway for UDP-N-acetylglucosamine (UDP-GlcNAc). The C-terminal domain catalyzes the transfer of acetyl group from acetyl coenzyme A to glucosamine-1-phosphate (GlcN-1-P) to produce N-acetylglucosamine-1-phosphate (GlcNAc-1-P), which is converted into UDP-GlcNAc by the transfer of uridine 5-monophosphate (from uridine 5-triphosphate), a reaction catalyzed by the N-terminal domain.</text>
</comment>
<comment type="similarity">
    <text evidence="2 18">In the C-terminal section; belongs to the transferase hexapeptide repeat family.</text>
</comment>
<feature type="active site" description="Proton acceptor" evidence="18">
    <location>
        <position position="380"/>
    </location>
</feature>
<feature type="binding site" evidence="18">
    <location>
        <position position="245"/>
    </location>
    <ligand>
        <name>UDP-N-acetyl-alpha-D-glucosamine</name>
        <dbReference type="ChEBI" id="CHEBI:57705"/>
    </ligand>
</feature>
<feature type="binding site" evidence="18">
    <location>
        <position position="394"/>
    </location>
    <ligand>
        <name>UDP-N-acetyl-alpha-D-glucosamine</name>
        <dbReference type="ChEBI" id="CHEBI:57705"/>
    </ligand>
</feature>
<feature type="binding site" evidence="18">
    <location>
        <position position="457"/>
    </location>
    <ligand>
        <name>acetyl-CoA</name>
        <dbReference type="ChEBI" id="CHEBI:57288"/>
    </ligand>
</feature>
<feature type="region of interest" description="Pyrophosphorylase" evidence="18">
    <location>
        <begin position="1"/>
        <end position="247"/>
    </location>
</feature>
<evidence type="ECO:0000256" key="7">
    <source>
        <dbReference type="ARBA" id="ARBA00022723"/>
    </source>
</evidence>
<dbReference type="CDD" id="cd03353">
    <property type="entry name" value="LbH_GlmU_C"/>
    <property type="match status" value="1"/>
</dbReference>
<protein>
    <recommendedName>
        <fullName evidence="18">Bifunctional protein GlmU</fullName>
    </recommendedName>
    <domain>
        <recommendedName>
            <fullName evidence="18">UDP-N-acetylglucosamine pyrophosphorylase</fullName>
            <ecNumber evidence="18">2.7.7.23</ecNumber>
        </recommendedName>
        <alternativeName>
            <fullName evidence="18">N-acetylglucosamine-1-phosphate uridyltransferase</fullName>
        </alternativeName>
    </domain>
    <domain>
        <recommendedName>
            <fullName evidence="18">Glucosamine-1-phosphate N-acetyltransferase</fullName>
            <ecNumber evidence="18">2.3.1.157</ecNumber>
        </recommendedName>
    </domain>
</protein>
<feature type="binding site" evidence="18">
    <location>
        <position position="37"/>
    </location>
    <ligand>
        <name>UDP-N-acetyl-alpha-D-glucosamine</name>
        <dbReference type="ChEBI" id="CHEBI:57705"/>
    </ligand>
</feature>
<dbReference type="EC" id="2.7.7.23" evidence="18"/>
<evidence type="ECO:0000259" key="20">
    <source>
        <dbReference type="Pfam" id="PF12804"/>
    </source>
</evidence>
<keyword evidence="8 18" id="KW-0677">Repeat</keyword>
<dbReference type="UniPathway" id="UPA00973"/>
<evidence type="ECO:0000256" key="12">
    <source>
        <dbReference type="ARBA" id="ARBA00023268"/>
    </source>
</evidence>
<evidence type="ECO:0000256" key="5">
    <source>
        <dbReference type="ARBA" id="ARBA00022679"/>
    </source>
</evidence>
<evidence type="ECO:0000256" key="3">
    <source>
        <dbReference type="ARBA" id="ARBA00007947"/>
    </source>
</evidence>
<sequence>MIPQERSVPAASGEQVVTAVVVLAAGQGTRMRSTTPKVLHTLGGRSLLGHVLAAAEPLGADTTVVVVGSGRDQVAQHLAQIAPAALPVVQEEQLGSGHAAEVALAAVPELEGAVLVVNGDSPLLTTRTLRALVETHDAAGSVFTVLTAEVDDPTGLGRIVRDERGAPRAIVEERDATDEQRAIREVNAGVYVADAATLRRVLAGLWTSNAQGEQYLTDALAPLVDGGAPTAAVRAEDPDDVLGCNDRRELAERRRTLNDRVLDDLMRSGVTVVDPRTTWVDVTCSVGADAVLEPGTQLRGTTTVAGAAVVGPDTTLVDCTVEAGASVVRSHCLEAEIGPEATVGPFSYLRPGTRLGRGAKVGAFVETKNVQIGDGSKVPHLSYVGDATIGRGANVGAATVFVNYDGVAKHHTTIGDQVRIGSDTMLVAPVTVGDGAYTAAGSVITSDVPPGAMAVARAPQRNVAGWVRRRRSGTPAALAAEAAEGRAEAPGGGHSEVRGAGTEQ</sequence>
<comment type="pathway">
    <text evidence="18">Bacterial outer membrane biogenesis; LPS lipid A biosynthesis.</text>
</comment>
<dbReference type="NCBIfam" id="NF010932">
    <property type="entry name" value="PRK14352.1"/>
    <property type="match status" value="1"/>
</dbReference>
<evidence type="ECO:0000256" key="15">
    <source>
        <dbReference type="ARBA" id="ARBA00048247"/>
    </source>
</evidence>
<dbReference type="NCBIfam" id="TIGR01173">
    <property type="entry name" value="glmU"/>
    <property type="match status" value="1"/>
</dbReference>
<dbReference type="EC" id="2.3.1.157" evidence="18"/>
<dbReference type="GO" id="GO:0000287">
    <property type="term" value="F:magnesium ion binding"/>
    <property type="evidence" value="ECO:0007669"/>
    <property type="project" value="UniProtKB-UniRule"/>
</dbReference>
<dbReference type="InterPro" id="IPR029044">
    <property type="entry name" value="Nucleotide-diphossugar_trans"/>
</dbReference>
<dbReference type="SUPFAM" id="SSF53448">
    <property type="entry name" value="Nucleotide-diphospho-sugar transferases"/>
    <property type="match status" value="1"/>
</dbReference>
<evidence type="ECO:0000256" key="14">
    <source>
        <dbReference type="ARBA" id="ARBA00023316"/>
    </source>
</evidence>
<evidence type="ECO:0000256" key="6">
    <source>
        <dbReference type="ARBA" id="ARBA00022695"/>
    </source>
</evidence>
<feature type="binding site" evidence="18">
    <location>
        <position position="157"/>
    </location>
    <ligand>
        <name>UDP-N-acetyl-alpha-D-glucosamine</name>
        <dbReference type="ChEBI" id="CHEBI:57705"/>
    </ligand>
</feature>
<feature type="domain" description="MobA-like NTP transferase" evidence="20">
    <location>
        <begin position="20"/>
        <end position="149"/>
    </location>
</feature>
<keyword evidence="4 18" id="KW-0963">Cytoplasm</keyword>
<dbReference type="Pfam" id="PF12804">
    <property type="entry name" value="NTP_transf_3"/>
    <property type="match status" value="1"/>
</dbReference>
<dbReference type="GO" id="GO:0003977">
    <property type="term" value="F:UDP-N-acetylglucosamine diphosphorylase activity"/>
    <property type="evidence" value="ECO:0007669"/>
    <property type="project" value="UniProtKB-UniRule"/>
</dbReference>
<evidence type="ECO:0000256" key="1">
    <source>
        <dbReference type="ARBA" id="ARBA00004496"/>
    </source>
</evidence>
<keyword evidence="9 18" id="KW-0460">Magnesium</keyword>
<dbReference type="GO" id="GO:0000902">
    <property type="term" value="P:cell morphogenesis"/>
    <property type="evidence" value="ECO:0007669"/>
    <property type="project" value="UniProtKB-UniRule"/>
</dbReference>
<feature type="binding site" evidence="18">
    <location>
        <position position="368"/>
    </location>
    <ligand>
        <name>UDP-N-acetyl-alpha-D-glucosamine</name>
        <dbReference type="ChEBI" id="CHEBI:57705"/>
    </ligand>
</feature>
<evidence type="ECO:0000256" key="8">
    <source>
        <dbReference type="ARBA" id="ARBA00022737"/>
    </source>
</evidence>
<evidence type="ECO:0000256" key="16">
    <source>
        <dbReference type="ARBA" id="ARBA00048493"/>
    </source>
</evidence>
<keyword evidence="5 18" id="KW-0808">Transferase</keyword>
<dbReference type="InterPro" id="IPR001451">
    <property type="entry name" value="Hexapep"/>
</dbReference>
<evidence type="ECO:0000256" key="11">
    <source>
        <dbReference type="ARBA" id="ARBA00022984"/>
    </source>
</evidence>
<evidence type="ECO:0000256" key="2">
    <source>
        <dbReference type="ARBA" id="ARBA00007707"/>
    </source>
</evidence>
<feature type="binding site" evidence="18">
    <location>
        <position position="397"/>
    </location>
    <ligand>
        <name>acetyl-CoA</name>
        <dbReference type="ChEBI" id="CHEBI:57288"/>
    </ligand>
</feature>
<dbReference type="Pfam" id="PF00132">
    <property type="entry name" value="Hexapep"/>
    <property type="match status" value="1"/>
</dbReference>
<dbReference type="InterPro" id="IPR038009">
    <property type="entry name" value="GlmU_C_LbH"/>
</dbReference>
<keyword evidence="10 18" id="KW-0133">Cell shape</keyword>
<comment type="pathway">
    <text evidence="18">Nucleotide-sugar biosynthesis; UDP-N-acetyl-alpha-D-glucosamine biosynthesis; N-acetyl-alpha-D-glucosamine 1-phosphate from alpha-D-glucosamine 6-phosphate (route II): step 2/2.</text>
</comment>
<evidence type="ECO:0000256" key="13">
    <source>
        <dbReference type="ARBA" id="ARBA00023315"/>
    </source>
</evidence>
<feature type="binding site" evidence="18">
    <location>
        <position position="245"/>
    </location>
    <ligand>
        <name>Mg(2+)</name>
        <dbReference type="ChEBI" id="CHEBI:18420"/>
    </ligand>
</feature>
<keyword evidence="14 18" id="KW-0961">Cell wall biogenesis/degradation</keyword>
<comment type="catalytic activity">
    <reaction evidence="16 18">
        <text>N-acetyl-alpha-D-glucosamine 1-phosphate + UTP + H(+) = UDP-N-acetyl-alpha-D-glucosamine + diphosphate</text>
        <dbReference type="Rhea" id="RHEA:13509"/>
        <dbReference type="ChEBI" id="CHEBI:15378"/>
        <dbReference type="ChEBI" id="CHEBI:33019"/>
        <dbReference type="ChEBI" id="CHEBI:46398"/>
        <dbReference type="ChEBI" id="CHEBI:57705"/>
        <dbReference type="ChEBI" id="CHEBI:57776"/>
        <dbReference type="EC" id="2.7.7.23"/>
    </reaction>
</comment>
<dbReference type="GO" id="GO:0005737">
    <property type="term" value="C:cytoplasm"/>
    <property type="evidence" value="ECO:0007669"/>
    <property type="project" value="UniProtKB-SubCell"/>
</dbReference>
<feature type="region of interest" description="Linker" evidence="18">
    <location>
        <begin position="248"/>
        <end position="268"/>
    </location>
</feature>
<keyword evidence="13 18" id="KW-0012">Acyltransferase</keyword>
<keyword evidence="11 18" id="KW-0573">Peptidoglycan synthesis</keyword>
<organism evidence="21">
    <name type="scientific">uncultured Blastococcus sp</name>
    <dbReference type="NCBI Taxonomy" id="217144"/>
    <lineage>
        <taxon>Bacteria</taxon>
        <taxon>Bacillati</taxon>
        <taxon>Actinomycetota</taxon>
        <taxon>Actinomycetes</taxon>
        <taxon>Geodermatophilales</taxon>
        <taxon>Geodermatophilaceae</taxon>
        <taxon>Blastococcus</taxon>
        <taxon>environmental samples</taxon>
    </lineage>
</organism>
<dbReference type="CDD" id="cd02540">
    <property type="entry name" value="GT2_GlmU_N_bac"/>
    <property type="match status" value="1"/>
</dbReference>
<dbReference type="GO" id="GO:0006048">
    <property type="term" value="P:UDP-N-acetylglucosamine biosynthetic process"/>
    <property type="evidence" value="ECO:0007669"/>
    <property type="project" value="UniProtKB-UniPathway"/>
</dbReference>
<comment type="pathway">
    <text evidence="18">Nucleotide-sugar biosynthesis; UDP-N-acetyl-alpha-D-glucosamine biosynthesis; UDP-N-acetyl-alpha-D-glucosamine from N-acetyl-alpha-D-glucosamine 1-phosphate: step 1/1.</text>
</comment>
<proteinExistence type="inferred from homology"/>
<gene>
    <name evidence="18" type="primary">glmU</name>
    <name evidence="21" type="ORF">AVDCRST_MAG57-2059</name>
</gene>
<dbReference type="InterPro" id="IPR025877">
    <property type="entry name" value="MobA-like_NTP_Trfase"/>
</dbReference>
<feature type="binding site" evidence="18">
    <location>
        <position position="440"/>
    </location>
    <ligand>
        <name>acetyl-CoA</name>
        <dbReference type="ChEBI" id="CHEBI:57288"/>
    </ligand>
</feature>
<evidence type="ECO:0000256" key="9">
    <source>
        <dbReference type="ARBA" id="ARBA00022842"/>
    </source>
</evidence>
<evidence type="ECO:0000256" key="19">
    <source>
        <dbReference type="SAM" id="MobiDB-lite"/>
    </source>
</evidence>
<dbReference type="PANTHER" id="PTHR43584">
    <property type="entry name" value="NUCLEOTIDYL TRANSFERASE"/>
    <property type="match status" value="1"/>
</dbReference>
<dbReference type="AlphaFoldDB" id="A0A6J4IHK4"/>
<feature type="binding site" evidence="18">
    <location>
        <position position="187"/>
    </location>
    <ligand>
        <name>UDP-N-acetyl-alpha-D-glucosamine</name>
        <dbReference type="ChEBI" id="CHEBI:57705"/>
    </ligand>
</feature>
<name>A0A6J4IHK4_9ACTN</name>
<comment type="subcellular location">
    <subcellularLocation>
        <location evidence="1 18">Cytoplasm</location>
    </subcellularLocation>
</comment>
<dbReference type="PANTHER" id="PTHR43584:SF3">
    <property type="entry name" value="BIFUNCTIONAL PROTEIN GLMU"/>
    <property type="match status" value="1"/>
</dbReference>
<evidence type="ECO:0000256" key="10">
    <source>
        <dbReference type="ARBA" id="ARBA00022960"/>
    </source>
</evidence>
<dbReference type="HAMAP" id="MF_01631">
    <property type="entry name" value="GlmU"/>
    <property type="match status" value="1"/>
</dbReference>
<dbReference type="GO" id="GO:0016020">
    <property type="term" value="C:membrane"/>
    <property type="evidence" value="ECO:0007669"/>
    <property type="project" value="GOC"/>
</dbReference>
<feature type="binding site" evidence="18">
    <location>
        <position position="383"/>
    </location>
    <ligand>
        <name>UDP-N-acetyl-alpha-D-glucosamine</name>
        <dbReference type="ChEBI" id="CHEBI:57705"/>
    </ligand>
</feature>
<reference evidence="21" key="1">
    <citation type="submission" date="2020-02" db="EMBL/GenBank/DDBJ databases">
        <authorList>
            <person name="Meier V. D."/>
        </authorList>
    </citation>
    <scope>NUCLEOTIDE SEQUENCE</scope>
    <source>
        <strain evidence="21">AVDCRST_MAG57</strain>
    </source>
</reference>
<feature type="binding site" evidence="18">
    <location>
        <position position="90"/>
    </location>
    <ligand>
        <name>UDP-N-acetyl-alpha-D-glucosamine</name>
        <dbReference type="ChEBI" id="CHEBI:57705"/>
    </ligand>
</feature>
<feature type="binding site" evidence="18">
    <location>
        <begin position="403"/>
        <end position="404"/>
    </location>
    <ligand>
        <name>acetyl-CoA</name>
        <dbReference type="ChEBI" id="CHEBI:57288"/>
    </ligand>
</feature>
<dbReference type="InterPro" id="IPR050065">
    <property type="entry name" value="GlmU-like"/>
</dbReference>
<evidence type="ECO:0000256" key="4">
    <source>
        <dbReference type="ARBA" id="ARBA00022490"/>
    </source>
</evidence>
<feature type="region of interest" description="Disordered" evidence="19">
    <location>
        <begin position="469"/>
        <end position="504"/>
    </location>
</feature>
<evidence type="ECO:0000256" key="17">
    <source>
        <dbReference type="ARBA" id="ARBA00049628"/>
    </source>
</evidence>
<dbReference type="EMBL" id="CADCTI010000172">
    <property type="protein sequence ID" value="CAA9250649.1"/>
    <property type="molecule type" value="Genomic_DNA"/>
</dbReference>
<comment type="cofactor">
    <cofactor evidence="18">
        <name>Mg(2+)</name>
        <dbReference type="ChEBI" id="CHEBI:18420"/>
    </cofactor>
    <text evidence="18">Binds 1 Mg(2+) ion per subunit.</text>
</comment>
<dbReference type="GO" id="GO:0019134">
    <property type="term" value="F:glucosamine-1-phosphate N-acetyltransferase activity"/>
    <property type="evidence" value="ECO:0007669"/>
    <property type="project" value="UniProtKB-UniRule"/>
</dbReference>
<keyword evidence="6 18" id="KW-0548">Nucleotidyltransferase</keyword>
<keyword evidence="7 18" id="KW-0479">Metal-binding</keyword>
<dbReference type="GO" id="GO:0071555">
    <property type="term" value="P:cell wall organization"/>
    <property type="evidence" value="ECO:0007669"/>
    <property type="project" value="UniProtKB-KW"/>
</dbReference>
<feature type="binding site" evidence="18">
    <location>
        <position position="120"/>
    </location>
    <ligand>
        <name>Mg(2+)</name>
        <dbReference type="ChEBI" id="CHEBI:18420"/>
    </ligand>
</feature>
<feature type="binding site" evidence="18">
    <location>
        <position position="350"/>
    </location>
    <ligand>
        <name>UDP-N-acetyl-alpha-D-glucosamine</name>
        <dbReference type="ChEBI" id="CHEBI:57705"/>
    </ligand>
</feature>
<dbReference type="SUPFAM" id="SSF51161">
    <property type="entry name" value="Trimeric LpxA-like enzymes"/>
    <property type="match status" value="1"/>
</dbReference>
<dbReference type="GO" id="GO:0008360">
    <property type="term" value="P:regulation of cell shape"/>
    <property type="evidence" value="ECO:0007669"/>
    <property type="project" value="UniProtKB-KW"/>
</dbReference>